<sequence>MKKTLMALALGGAAALAQAGVIDFNPPAPVCSDAANGNGSIVGCANYGSIAQSYGDVPGVLDVQYSALRAHDTSLSWWDGDYNTLRGVAWAVGGDGNSAAQIDLLPLNGMAVTVTHFDLGSYPNNMRGTHLTVSAVGGPVLFSYDGNVGGLPGNMPSSFDGSWTSLSGIRIEWHDSAYNVGIDNITYAVNAIPEPSTWLMLALGLGAIGIAARRRS</sequence>
<protein>
    <submittedName>
        <fullName evidence="3">PEP-CTERM sorting domain-containing protein</fullName>
    </submittedName>
</protein>
<evidence type="ECO:0000256" key="1">
    <source>
        <dbReference type="SAM" id="SignalP"/>
    </source>
</evidence>
<evidence type="ECO:0000313" key="3">
    <source>
        <dbReference type="EMBL" id="MQA39306.1"/>
    </source>
</evidence>
<keyword evidence="1" id="KW-0732">Signal</keyword>
<comment type="caution">
    <text evidence="3">The sequence shown here is derived from an EMBL/GenBank/DDBJ whole genome shotgun (WGS) entry which is preliminary data.</text>
</comment>
<reference evidence="3 4" key="1">
    <citation type="submission" date="2019-10" db="EMBL/GenBank/DDBJ databases">
        <title>Two novel species isolated from a subtropical stream in China.</title>
        <authorList>
            <person name="Lu H."/>
        </authorList>
    </citation>
    <scope>NUCLEOTIDE SEQUENCE [LARGE SCALE GENOMIC DNA]</scope>
    <source>
        <strain evidence="3 4">FT29W</strain>
    </source>
</reference>
<evidence type="ECO:0000313" key="4">
    <source>
        <dbReference type="Proteomes" id="UP000440498"/>
    </source>
</evidence>
<gene>
    <name evidence="3" type="ORF">GEV02_14215</name>
</gene>
<evidence type="ECO:0000259" key="2">
    <source>
        <dbReference type="Pfam" id="PF07589"/>
    </source>
</evidence>
<feature type="signal peptide" evidence="1">
    <location>
        <begin position="1"/>
        <end position="19"/>
    </location>
</feature>
<dbReference type="EMBL" id="WHUG01000005">
    <property type="protein sequence ID" value="MQA39306.1"/>
    <property type="molecule type" value="Genomic_DNA"/>
</dbReference>
<accession>A0A6A7N2S4</accession>
<keyword evidence="4" id="KW-1185">Reference proteome</keyword>
<dbReference type="NCBIfam" id="TIGR02595">
    <property type="entry name" value="PEP_CTERM"/>
    <property type="match status" value="1"/>
</dbReference>
<dbReference type="InterPro" id="IPR013424">
    <property type="entry name" value="Ice-binding_C"/>
</dbReference>
<dbReference type="Pfam" id="PF07589">
    <property type="entry name" value="PEP-CTERM"/>
    <property type="match status" value="1"/>
</dbReference>
<dbReference type="AlphaFoldDB" id="A0A6A7N2S4"/>
<name>A0A6A7N2S4_9BURK</name>
<organism evidence="3 4">
    <name type="scientific">Rugamonas aquatica</name>
    <dbReference type="NCBI Taxonomy" id="2743357"/>
    <lineage>
        <taxon>Bacteria</taxon>
        <taxon>Pseudomonadati</taxon>
        <taxon>Pseudomonadota</taxon>
        <taxon>Betaproteobacteria</taxon>
        <taxon>Burkholderiales</taxon>
        <taxon>Oxalobacteraceae</taxon>
        <taxon>Telluria group</taxon>
        <taxon>Rugamonas</taxon>
    </lineage>
</organism>
<feature type="domain" description="Ice-binding protein C-terminal" evidence="2">
    <location>
        <begin position="191"/>
        <end position="215"/>
    </location>
</feature>
<dbReference type="RefSeq" id="WP_152838634.1">
    <property type="nucleotide sequence ID" value="NZ_WHUG01000005.1"/>
</dbReference>
<proteinExistence type="predicted"/>
<feature type="chain" id="PRO_5025646392" evidence="1">
    <location>
        <begin position="20"/>
        <end position="216"/>
    </location>
</feature>
<dbReference type="Proteomes" id="UP000440498">
    <property type="component" value="Unassembled WGS sequence"/>
</dbReference>